<dbReference type="HOGENOM" id="CLU_729355_0_0_6"/>
<dbReference type="AlphaFoldDB" id="B8CHI7"/>
<reference evidence="1 2" key="1">
    <citation type="journal article" date="2008" name="PLoS ONE">
        <title>Environmental adaptation: genomic analysis of the piezotolerant and psychrotolerant deep-sea iron reducing bacterium Shewanella piezotolerans WP3.</title>
        <authorList>
            <person name="Wang F."/>
            <person name="Wang J."/>
            <person name="Jian H."/>
            <person name="Zhang B."/>
            <person name="Li S."/>
            <person name="Wang F."/>
            <person name="Zeng X."/>
            <person name="Gao L."/>
            <person name="Bartlett D.H."/>
            <person name="Yu J."/>
            <person name="Hu S."/>
            <person name="Xiao X."/>
        </authorList>
    </citation>
    <scope>NUCLEOTIDE SEQUENCE [LARGE SCALE GENOMIC DNA]</scope>
    <source>
        <strain evidence="2">WP3 / JCM 13877</strain>
    </source>
</reference>
<keyword evidence="2" id="KW-1185">Reference proteome</keyword>
<dbReference type="eggNOG" id="ENOG5033T3J">
    <property type="taxonomic scope" value="Bacteria"/>
</dbReference>
<dbReference type="STRING" id="225849.swp_0273"/>
<protein>
    <submittedName>
        <fullName evidence="1">Uncharacterized protein</fullName>
    </submittedName>
</protein>
<gene>
    <name evidence="1" type="ordered locus">swp_0273</name>
</gene>
<dbReference type="OrthoDB" id="6395838at2"/>
<sequence length="369" mass="42716">MKFYIFIFIVVIGVLLIFDTPQSASPPTETGNIELRNTTQRIYQLMISGDYDLAEAVIMPAIFTLERSAAMNSATLAWLYEMKATIMAAKYHYHHAITAISAAAKHRDEPRYKQQKLDWQQQIDSMQKERLLKESYRNSRHAGLSKTLTKQVNIAYIYIDDNASSKWSGKQRLRNQSSIDSVTNWYQTQASRYSVDDINFKVRYFVVRSPKGISKQWLRNRESFNQILNSLVKRMHFKNIDGFINNIAASDKNAQVAIVFHSNYQGRSFAMSCPASPKPNRCKYEYVMLTEKMNNNHFSWVLPQIQAHEVLHLFGAKDLYNIRGAKNYAVTDVMNYYSKDLKYATIDPLSAWAIGWQQQQPTPPFKIEN</sequence>
<dbReference type="Proteomes" id="UP000000753">
    <property type="component" value="Chromosome"/>
</dbReference>
<dbReference type="RefSeq" id="WP_020910496.1">
    <property type="nucleotide sequence ID" value="NC_011566.1"/>
</dbReference>
<evidence type="ECO:0000313" key="2">
    <source>
        <dbReference type="Proteomes" id="UP000000753"/>
    </source>
</evidence>
<proteinExistence type="predicted"/>
<dbReference type="KEGG" id="swp:swp_0273"/>
<accession>B8CHI7</accession>
<organism evidence="1 2">
    <name type="scientific">Shewanella piezotolerans (strain WP3 / JCM 13877)</name>
    <dbReference type="NCBI Taxonomy" id="225849"/>
    <lineage>
        <taxon>Bacteria</taxon>
        <taxon>Pseudomonadati</taxon>
        <taxon>Pseudomonadota</taxon>
        <taxon>Gammaproteobacteria</taxon>
        <taxon>Alteromonadales</taxon>
        <taxon>Shewanellaceae</taxon>
        <taxon>Shewanella</taxon>
    </lineage>
</organism>
<evidence type="ECO:0000313" key="1">
    <source>
        <dbReference type="EMBL" id="ACJ27113.1"/>
    </source>
</evidence>
<dbReference type="EMBL" id="CP000472">
    <property type="protein sequence ID" value="ACJ27113.1"/>
    <property type="molecule type" value="Genomic_DNA"/>
</dbReference>
<name>B8CHI7_SHEPW</name>